<dbReference type="PANTHER" id="PTHR34203">
    <property type="entry name" value="METHYLTRANSFERASE, FKBM FAMILY PROTEIN"/>
    <property type="match status" value="1"/>
</dbReference>
<comment type="caution">
    <text evidence="2">The sequence shown here is derived from an EMBL/GenBank/DDBJ whole genome shotgun (WGS) entry which is preliminary data.</text>
</comment>
<dbReference type="NCBIfam" id="TIGR01444">
    <property type="entry name" value="fkbM_fam"/>
    <property type="match status" value="1"/>
</dbReference>
<dbReference type="Proteomes" id="UP000272400">
    <property type="component" value="Unassembled WGS sequence"/>
</dbReference>
<dbReference type="PANTHER" id="PTHR34203:SF15">
    <property type="entry name" value="SLL1173 PROTEIN"/>
    <property type="match status" value="1"/>
</dbReference>
<sequence length="258" mass="27737">MTAGPALARVLPRPLLGRLVRALYPRLEPELARIDEFVPRGGTAVDAGGWFGPWTRSLLARADRVVTIEADPTMARMLARTFPRAEVIAAAVSEFPGTAAFAATPGTRLAGTSKVTGTAPRGGTAVLEADVPGGEGQAVPCVRIDDLGLTDVGFLKLDIEGHELPALRGAAETVRRDRPVILLELEARHQPVAPVVALLESWGYLGEVLVAGEWTPLAEFDLEGHQRACVGDLDRGFLRRALRPEPRYINSVLFRSRA</sequence>
<organism evidence="2 3">
    <name type="scientific">Actinocorallia herbida</name>
    <dbReference type="NCBI Taxonomy" id="58109"/>
    <lineage>
        <taxon>Bacteria</taxon>
        <taxon>Bacillati</taxon>
        <taxon>Actinomycetota</taxon>
        <taxon>Actinomycetes</taxon>
        <taxon>Streptosporangiales</taxon>
        <taxon>Thermomonosporaceae</taxon>
        <taxon>Actinocorallia</taxon>
    </lineage>
</organism>
<dbReference type="RefSeq" id="WP_123668575.1">
    <property type="nucleotide sequence ID" value="NZ_RJKE01000001.1"/>
</dbReference>
<evidence type="ECO:0000313" key="3">
    <source>
        <dbReference type="Proteomes" id="UP000272400"/>
    </source>
</evidence>
<dbReference type="Gene3D" id="3.40.50.150">
    <property type="entry name" value="Vaccinia Virus protein VP39"/>
    <property type="match status" value="1"/>
</dbReference>
<dbReference type="AlphaFoldDB" id="A0A3N1D7I3"/>
<dbReference type="OrthoDB" id="7542440at2"/>
<dbReference type="GO" id="GO:0008168">
    <property type="term" value="F:methyltransferase activity"/>
    <property type="evidence" value="ECO:0007669"/>
    <property type="project" value="UniProtKB-KW"/>
</dbReference>
<reference evidence="2 3" key="1">
    <citation type="submission" date="2018-11" db="EMBL/GenBank/DDBJ databases">
        <title>Sequencing the genomes of 1000 actinobacteria strains.</title>
        <authorList>
            <person name="Klenk H.-P."/>
        </authorList>
    </citation>
    <scope>NUCLEOTIDE SEQUENCE [LARGE SCALE GENOMIC DNA]</scope>
    <source>
        <strain evidence="2 3">DSM 44254</strain>
    </source>
</reference>
<dbReference type="InterPro" id="IPR029063">
    <property type="entry name" value="SAM-dependent_MTases_sf"/>
</dbReference>
<dbReference type="Pfam" id="PF05050">
    <property type="entry name" value="Methyltransf_21"/>
    <property type="match status" value="1"/>
</dbReference>
<feature type="domain" description="Methyltransferase FkbM" evidence="1">
    <location>
        <begin position="58"/>
        <end position="204"/>
    </location>
</feature>
<dbReference type="GO" id="GO:0032259">
    <property type="term" value="P:methylation"/>
    <property type="evidence" value="ECO:0007669"/>
    <property type="project" value="UniProtKB-KW"/>
</dbReference>
<protein>
    <submittedName>
        <fullName evidence="2">FkbM family methyltransferase</fullName>
    </submittedName>
</protein>
<keyword evidence="2" id="KW-0489">Methyltransferase</keyword>
<dbReference type="EMBL" id="RJKE01000001">
    <property type="protein sequence ID" value="ROO89484.1"/>
    <property type="molecule type" value="Genomic_DNA"/>
</dbReference>
<gene>
    <name evidence="2" type="ORF">EDD29_7181</name>
</gene>
<accession>A0A3N1D7I3</accession>
<keyword evidence="2" id="KW-0808">Transferase</keyword>
<evidence type="ECO:0000259" key="1">
    <source>
        <dbReference type="Pfam" id="PF05050"/>
    </source>
</evidence>
<evidence type="ECO:0000313" key="2">
    <source>
        <dbReference type="EMBL" id="ROO89484.1"/>
    </source>
</evidence>
<name>A0A3N1D7I3_9ACTN</name>
<dbReference type="InterPro" id="IPR006342">
    <property type="entry name" value="FkbM_mtfrase"/>
</dbReference>
<dbReference type="SUPFAM" id="SSF53335">
    <property type="entry name" value="S-adenosyl-L-methionine-dependent methyltransferases"/>
    <property type="match status" value="1"/>
</dbReference>
<proteinExistence type="predicted"/>
<keyword evidence="3" id="KW-1185">Reference proteome</keyword>
<dbReference type="InterPro" id="IPR052514">
    <property type="entry name" value="SAM-dependent_MTase"/>
</dbReference>